<organism evidence="1 2">
    <name type="scientific">Sphingomonas sanxanigenens</name>
    <dbReference type="NCBI Taxonomy" id="397260"/>
    <lineage>
        <taxon>Bacteria</taxon>
        <taxon>Pseudomonadati</taxon>
        <taxon>Pseudomonadota</taxon>
        <taxon>Alphaproteobacteria</taxon>
        <taxon>Sphingomonadales</taxon>
        <taxon>Sphingomonadaceae</taxon>
        <taxon>Sphingomonas</taxon>
    </lineage>
</organism>
<protein>
    <recommendedName>
        <fullName evidence="3">Glycosyltransferase family 1 protein</fullName>
    </recommendedName>
</protein>
<dbReference type="AlphaFoldDB" id="A0A2W4ZX78"/>
<proteinExistence type="predicted"/>
<accession>A0A2W4ZX78</accession>
<dbReference type="EMBL" id="QFNN01000162">
    <property type="protein sequence ID" value="PZO86904.1"/>
    <property type="molecule type" value="Genomic_DNA"/>
</dbReference>
<comment type="caution">
    <text evidence="1">The sequence shown here is derived from an EMBL/GenBank/DDBJ whole genome shotgun (WGS) entry which is preliminary data.</text>
</comment>
<dbReference type="Proteomes" id="UP000249066">
    <property type="component" value="Unassembled WGS sequence"/>
</dbReference>
<sequence length="324" mass="36170">MGDRVAARLDGRIGLLSNANLSPWINWTTLAPPLFREIARLTDSVEIAPPPLSIGRIGGLAGAMRRAWSVKHMFQFQASSKPELPLLAISAMRGFVQRSAFVVDPWRPQLGKISIGARLQRLDHIFIPYIEAWSELSRDGEDERYHWLPFGVDTTVFDSHAPERDIDIYWMGRRYEPLHRALLDISEQTGLKYAYTGKVAMFDNPMELGHFVSRCRYFVVTPPDLDNPERTGGFSPLVMRYLEGLAAGCRLLGVLPKSGAFERLLPRNAILEVAPDGSDLAEKLAADIADPAGWDATMLAARLVRDRHGWAARARTIVDVLARG</sequence>
<reference evidence="1 2" key="1">
    <citation type="submission" date="2017-08" db="EMBL/GenBank/DDBJ databases">
        <title>Infants hospitalized years apart are colonized by the same room-sourced microbial strains.</title>
        <authorList>
            <person name="Brooks B."/>
            <person name="Olm M.R."/>
            <person name="Firek B.A."/>
            <person name="Baker R."/>
            <person name="Thomas B.C."/>
            <person name="Morowitz M.J."/>
            <person name="Banfield J.F."/>
        </authorList>
    </citation>
    <scope>NUCLEOTIDE SEQUENCE [LARGE SCALE GENOMIC DNA]</scope>
    <source>
        <strain evidence="1">S2_018_000_R2_101</strain>
    </source>
</reference>
<name>A0A2W4ZX78_9SPHN</name>
<evidence type="ECO:0000313" key="2">
    <source>
        <dbReference type="Proteomes" id="UP000249066"/>
    </source>
</evidence>
<gene>
    <name evidence="1" type="ORF">DI623_15720</name>
</gene>
<evidence type="ECO:0008006" key="3">
    <source>
        <dbReference type="Google" id="ProtNLM"/>
    </source>
</evidence>
<evidence type="ECO:0000313" key="1">
    <source>
        <dbReference type="EMBL" id="PZO86904.1"/>
    </source>
</evidence>